<evidence type="ECO:0000256" key="13">
    <source>
        <dbReference type="ARBA" id="ARBA00023242"/>
    </source>
</evidence>
<dbReference type="HAMAP" id="MF_00323">
    <property type="entry name" value="Ferrochelatase"/>
    <property type="match status" value="1"/>
</dbReference>
<dbReference type="NCBIfam" id="TIGR00109">
    <property type="entry name" value="hemH"/>
    <property type="match status" value="1"/>
</dbReference>
<dbReference type="GO" id="GO:0006783">
    <property type="term" value="P:heme biosynthetic process"/>
    <property type="evidence" value="ECO:0007669"/>
    <property type="project" value="UniProtKB-KW"/>
</dbReference>
<dbReference type="OrthoDB" id="1323at2759"/>
<proteinExistence type="inferred from homology"/>
<protein>
    <recommendedName>
        <fullName evidence="5">Ferrochelatase, mitochondrial</fullName>
        <ecNumber evidence="17">4.98.1.1</ecNumber>
    </recommendedName>
    <alternativeName>
        <fullName evidence="16">Heme synthase</fullName>
    </alternativeName>
    <alternativeName>
        <fullName evidence="15">Protoheme ferro-lyase</fullName>
    </alternativeName>
</protein>
<dbReference type="InterPro" id="IPR019772">
    <property type="entry name" value="Ferrochelatase_AS"/>
</dbReference>
<dbReference type="GO" id="GO:0022857">
    <property type="term" value="F:transmembrane transporter activity"/>
    <property type="evidence" value="ECO:0007669"/>
    <property type="project" value="InterPro"/>
</dbReference>
<feature type="transmembrane region" description="Helical" evidence="20">
    <location>
        <begin position="1413"/>
        <end position="1434"/>
    </location>
</feature>
<keyword evidence="9" id="KW-0496">Mitochondrion</keyword>
<dbReference type="Pfam" id="PF07690">
    <property type="entry name" value="MFS_1"/>
    <property type="match status" value="1"/>
</dbReference>
<feature type="transmembrane region" description="Helical" evidence="20">
    <location>
        <begin position="1549"/>
        <end position="1568"/>
    </location>
</feature>
<comment type="similarity">
    <text evidence="4 18">Belongs to the ferrochelatase family.</text>
</comment>
<evidence type="ECO:0000259" key="21">
    <source>
        <dbReference type="PROSITE" id="PS50850"/>
    </source>
</evidence>
<evidence type="ECO:0000256" key="5">
    <source>
        <dbReference type="ARBA" id="ARBA00021249"/>
    </source>
</evidence>
<evidence type="ECO:0000256" key="18">
    <source>
        <dbReference type="RuleBase" id="RU004185"/>
    </source>
</evidence>
<evidence type="ECO:0000256" key="9">
    <source>
        <dbReference type="ARBA" id="ARBA00023128"/>
    </source>
</evidence>
<evidence type="ECO:0000256" key="14">
    <source>
        <dbReference type="ARBA" id="ARBA00023244"/>
    </source>
</evidence>
<dbReference type="PANTHER" id="PTHR11108:SF1">
    <property type="entry name" value="FERROCHELATASE, MITOCHONDRIAL"/>
    <property type="match status" value="1"/>
</dbReference>
<evidence type="ECO:0000256" key="2">
    <source>
        <dbReference type="ARBA" id="ARBA00004443"/>
    </source>
</evidence>
<evidence type="ECO:0000313" key="23">
    <source>
        <dbReference type="Proteomes" id="UP000054383"/>
    </source>
</evidence>
<evidence type="ECO:0000313" key="22">
    <source>
        <dbReference type="EMBL" id="CRG87189.1"/>
    </source>
</evidence>
<keyword evidence="7" id="KW-0809">Transit peptide</keyword>
<dbReference type="Gene3D" id="1.20.1250.20">
    <property type="entry name" value="MFS general substrate transporter like domains"/>
    <property type="match status" value="1"/>
</dbReference>
<dbReference type="Pfam" id="PF04082">
    <property type="entry name" value="Fungal_trans"/>
    <property type="match status" value="1"/>
</dbReference>
<keyword evidence="12" id="KW-0456">Lyase</keyword>
<keyword evidence="20" id="KW-0812">Transmembrane</keyword>
<feature type="transmembrane region" description="Helical" evidence="20">
    <location>
        <begin position="1376"/>
        <end position="1401"/>
    </location>
</feature>
<dbReference type="SMART" id="SM00906">
    <property type="entry name" value="Fungal_trans"/>
    <property type="match status" value="1"/>
</dbReference>
<keyword evidence="23" id="KW-1185">Reference proteome</keyword>
<evidence type="ECO:0000256" key="17">
    <source>
        <dbReference type="ARBA" id="ARBA00034332"/>
    </source>
</evidence>
<dbReference type="GO" id="GO:0004325">
    <property type="term" value="F:ferrochelatase activity"/>
    <property type="evidence" value="ECO:0007669"/>
    <property type="project" value="UniProtKB-EC"/>
</dbReference>
<evidence type="ECO:0000256" key="1">
    <source>
        <dbReference type="ARBA" id="ARBA00004141"/>
    </source>
</evidence>
<dbReference type="InterPro" id="IPR020846">
    <property type="entry name" value="MFS_dom"/>
</dbReference>
<keyword evidence="20" id="KW-1133">Transmembrane helix</keyword>
<dbReference type="EC" id="4.98.1.1" evidence="17"/>
<accession>A0A0U1LUX6</accession>
<dbReference type="GO" id="GO:0005743">
    <property type="term" value="C:mitochondrial inner membrane"/>
    <property type="evidence" value="ECO:0007669"/>
    <property type="project" value="UniProtKB-SubCell"/>
</dbReference>
<comment type="pathway">
    <text evidence="3">Porphyrin-containing compound metabolism; protoheme biosynthesis; protoheme from protoporphyrin-IX: step 1/1.</text>
</comment>
<keyword evidence="11 20" id="KW-0472">Membrane</keyword>
<feature type="transmembrane region" description="Helical" evidence="20">
    <location>
        <begin position="1470"/>
        <end position="1495"/>
    </location>
</feature>
<feature type="domain" description="Major facilitator superfamily (MFS) profile" evidence="21">
    <location>
        <begin position="1094"/>
        <end position="1572"/>
    </location>
</feature>
<dbReference type="PANTHER" id="PTHR11108">
    <property type="entry name" value="FERROCHELATASE"/>
    <property type="match status" value="1"/>
</dbReference>
<gene>
    <name evidence="22" type="ORF">PISL3812_04206</name>
</gene>
<evidence type="ECO:0000256" key="19">
    <source>
        <dbReference type="SAM" id="MobiDB-lite"/>
    </source>
</evidence>
<organism evidence="22 23">
    <name type="scientific">Talaromyces islandicus</name>
    <name type="common">Penicillium islandicum</name>
    <dbReference type="NCBI Taxonomy" id="28573"/>
    <lineage>
        <taxon>Eukaryota</taxon>
        <taxon>Fungi</taxon>
        <taxon>Dikarya</taxon>
        <taxon>Ascomycota</taxon>
        <taxon>Pezizomycotina</taxon>
        <taxon>Eurotiomycetes</taxon>
        <taxon>Eurotiomycetidae</taxon>
        <taxon>Eurotiales</taxon>
        <taxon>Trichocomaceae</taxon>
        <taxon>Talaromyces</taxon>
        <taxon>Talaromyces sect. Islandici</taxon>
    </lineage>
</organism>
<dbReference type="GO" id="GO:0003677">
    <property type="term" value="F:DNA binding"/>
    <property type="evidence" value="ECO:0007669"/>
    <property type="project" value="InterPro"/>
</dbReference>
<dbReference type="GO" id="GO:0008270">
    <property type="term" value="F:zinc ion binding"/>
    <property type="evidence" value="ECO:0007669"/>
    <property type="project" value="InterPro"/>
</dbReference>
<feature type="transmembrane region" description="Helical" evidence="20">
    <location>
        <begin position="1282"/>
        <end position="1304"/>
    </location>
</feature>
<dbReference type="SUPFAM" id="SSF53800">
    <property type="entry name" value="Chelatase"/>
    <property type="match status" value="1"/>
</dbReference>
<keyword evidence="13" id="KW-0539">Nucleus</keyword>
<keyword evidence="14" id="KW-0627">Porphyrin biosynthesis</keyword>
<dbReference type="SUPFAM" id="SSF103473">
    <property type="entry name" value="MFS general substrate transporter"/>
    <property type="match status" value="1"/>
</dbReference>
<evidence type="ECO:0000256" key="10">
    <source>
        <dbReference type="ARBA" id="ARBA00023133"/>
    </source>
</evidence>
<dbReference type="EMBL" id="CVMT01000003">
    <property type="protein sequence ID" value="CRG87189.1"/>
    <property type="molecule type" value="Genomic_DNA"/>
</dbReference>
<evidence type="ECO:0000256" key="7">
    <source>
        <dbReference type="ARBA" id="ARBA00022946"/>
    </source>
</evidence>
<dbReference type="GO" id="GO:0006351">
    <property type="term" value="P:DNA-templated transcription"/>
    <property type="evidence" value="ECO:0007669"/>
    <property type="project" value="InterPro"/>
</dbReference>
<feature type="region of interest" description="Disordered" evidence="19">
    <location>
        <begin position="1048"/>
        <end position="1069"/>
    </location>
</feature>
<dbReference type="InterPro" id="IPR033659">
    <property type="entry name" value="Ferrochelatase_N"/>
</dbReference>
<dbReference type="UniPathway" id="UPA00252">
    <property type="reaction ID" value="UER00325"/>
</dbReference>
<keyword evidence="6" id="KW-0999">Mitochondrion inner membrane</keyword>
<dbReference type="PROSITE" id="PS50850">
    <property type="entry name" value="MFS"/>
    <property type="match status" value="1"/>
</dbReference>
<evidence type="ECO:0000256" key="16">
    <source>
        <dbReference type="ARBA" id="ARBA00032440"/>
    </source>
</evidence>
<dbReference type="PROSITE" id="PS00534">
    <property type="entry name" value="FERROCHELATASE"/>
    <property type="match status" value="1"/>
</dbReference>
<evidence type="ECO:0000256" key="12">
    <source>
        <dbReference type="ARBA" id="ARBA00023239"/>
    </source>
</evidence>
<evidence type="ECO:0000256" key="15">
    <source>
        <dbReference type="ARBA" id="ARBA00029619"/>
    </source>
</evidence>
<reference evidence="22 23" key="1">
    <citation type="submission" date="2015-04" db="EMBL/GenBank/DDBJ databases">
        <authorList>
            <person name="Syromyatnikov M.Y."/>
            <person name="Popov V.N."/>
        </authorList>
    </citation>
    <scope>NUCLEOTIDE SEQUENCE [LARGE SCALE GENOMIC DNA]</scope>
    <source>
        <strain evidence="22">WF-38-12</strain>
    </source>
</reference>
<dbReference type="Pfam" id="PF00762">
    <property type="entry name" value="Ferrochelatase"/>
    <property type="match status" value="1"/>
</dbReference>
<name>A0A0U1LUX6_TALIS</name>
<feature type="transmembrane region" description="Helical" evidence="20">
    <location>
        <begin position="1187"/>
        <end position="1207"/>
    </location>
</feature>
<sequence>MQWFMLIFHESSFRETAERLISRQVWSRQELSSVISVLAVGLIGLQSVLPDRKWSGHELLQTYGLDAHKLLKEFLAEIRLRFVDILEDCRIEGVQSCILVSSYYVFHNSPSLAWTMFGMAMRIAYALDMQIRPSRKFLIADEIRSRCWNSIIVSDTFSSVVYGRPISIDTAFASLHPLEFSDDLKIHPWLLKHPLVADANHGITSMVPFHVLKTEIYSLNRDIILRFRRLPLKAESGVGEVDLMAIAQIAQEADEVLTHWRRRLPKLFDFEYWTSDGKWDQIERELMNTSSHAIQGQVEIIYFQAAILQLTYDAAVIQTQRPVLEQRFHNSTCSASVLDAMHKSLGIATEAALRISRIPVHKLNNHFAASFASVQQFTAGVILCIQPTSQPFTTASHEAKEGVMRIIHSSRGFSHYNRIAKQTDELLTELLKVTIERETSRALRETRPSSPDRGTAVDDRTVGVQLTEGSSEIESSVPNIAGRLDPMDQAIQSQSPSETEMLASGFNGPAGAQPFGFPSAHIFEHLDSIFGAFGDPPRRRVLLRRFGLGLGRVSFELDTILLGKEKTEAYSTMALRNPSALPTRILSHSTARPTVRAFGCQWSQKHGLATATSAPAKGSKGPTAMVFLNMGGPSKTDHVEDFLSRLFADGDLIPLGPLQKYIGPLLARRRTPKIQKQYADIGGGSPIRKWSEHQCEEMCKLLDEISPETAPHKPYVAFRYAAPLTEEMYNRLLDDGFGRGNGGRAVAFTQYPQYSCSTTGSSLNELWKWRNRLEGPRSGQDPAGAIQWSVIDRWPTHPGLVEAFAKLIEDQLATYPEDKRSSVLLLFSAHSLPMSVVNRGDPYTAEVAATVHAVMQRLGFTNPYRLCWQSQVGPSAWQGAQTSHTVENYVKKGFTDMVLVPIAFTSDHIETLYELDREVIHDAGHPGVKRAESLNGNRTFIEALADIASTHLKSGQACSKQMTLRCQGCTSERLGLDKDETWYKALAISSFILIVESYLTPPKTKHTPFAPESQAPFAIDPDEDARVRYQGRTTIDDLGIAETAPLLAGTSPEPLPNEPAGADDHERPWLGSDEFSRKPPWRRPSVLWILSPLFLFTLAFGGIVVPRIELILNLVCRDYFAKQASQEPNFTYLPIVFGKNNDQCNIPAVSAGTSQFMLYLSLISGLLSAIVSPRLGDLSDRYGRTLLLALCIFGTLVMEAVTTFVATNYETISINWLLVGAFADGLCGSFTSAIALAHSYGADCSSPERRNVIFGLFHATLFSGIALGPFLFGLFIKLTGSILAVFYTVMCFHLLPFLLLLFVIPESVSKERQKVAKEKYRKKQSESDSTVLQSFLRDINPVNIFKPLAILFPTPDKDQPYTLAQRAMFRPLRKNLFLLASIDTLMFGVAMGTMQIIVIYAKFMFQWDDYESSIFVSVTNTGRVITLLVIFPTITRYLRGPQQTVQTNSGSDWLDIASIRLAILFELAGYTGYSLASTGGVFLFSAVIASIGGIGSPALQSSITKHVPASRTGQILGAMGLLHALARVVSPIIFNLIYTATVGKFTQTVFVCLASVFGVSAILSWFIAPGIHLPVTSASSQRPGSTENDTAED</sequence>
<evidence type="ECO:0000256" key="4">
    <source>
        <dbReference type="ARBA" id="ARBA00007718"/>
    </source>
</evidence>
<evidence type="ECO:0000256" key="20">
    <source>
        <dbReference type="SAM" id="Phobius"/>
    </source>
</evidence>
<evidence type="ECO:0000256" key="11">
    <source>
        <dbReference type="ARBA" id="ARBA00023136"/>
    </source>
</evidence>
<dbReference type="InterPro" id="IPR011701">
    <property type="entry name" value="MFS"/>
</dbReference>
<feature type="region of interest" description="Disordered" evidence="19">
    <location>
        <begin position="440"/>
        <end position="459"/>
    </location>
</feature>
<feature type="transmembrane region" description="Helical" evidence="20">
    <location>
        <begin position="1213"/>
        <end position="1240"/>
    </location>
</feature>
<evidence type="ECO:0000256" key="3">
    <source>
        <dbReference type="ARBA" id="ARBA00004943"/>
    </source>
</evidence>
<dbReference type="CDD" id="cd03411">
    <property type="entry name" value="Ferrochelatase_N"/>
    <property type="match status" value="1"/>
</dbReference>
<dbReference type="CDD" id="cd00419">
    <property type="entry name" value="Ferrochelatase_C"/>
    <property type="match status" value="1"/>
</dbReference>
<dbReference type="InterPro" id="IPR001015">
    <property type="entry name" value="Ferrochelatase"/>
</dbReference>
<dbReference type="FunFam" id="3.40.50.1400:FF:000003">
    <property type="entry name" value="Ferrochelatase"/>
    <property type="match status" value="1"/>
</dbReference>
<keyword evidence="10" id="KW-0350">Heme biosynthesis</keyword>
<dbReference type="Gene3D" id="3.40.50.1400">
    <property type="match status" value="2"/>
</dbReference>
<evidence type="ECO:0000256" key="8">
    <source>
        <dbReference type="ARBA" id="ARBA00023004"/>
    </source>
</evidence>
<keyword evidence="8" id="KW-0408">Iron</keyword>
<dbReference type="Proteomes" id="UP000054383">
    <property type="component" value="Unassembled WGS sequence"/>
</dbReference>
<evidence type="ECO:0000256" key="6">
    <source>
        <dbReference type="ARBA" id="ARBA00022792"/>
    </source>
</evidence>
<dbReference type="STRING" id="28573.A0A0U1LUX6"/>
<dbReference type="InterPro" id="IPR007219">
    <property type="entry name" value="XnlR_reg_dom"/>
</dbReference>
<dbReference type="InterPro" id="IPR033644">
    <property type="entry name" value="Ferrochelatase_C"/>
</dbReference>
<feature type="transmembrane region" description="Helical" evidence="20">
    <location>
        <begin position="1086"/>
        <end position="1105"/>
    </location>
</feature>
<feature type="transmembrane region" description="Helical" evidence="20">
    <location>
        <begin position="1252"/>
        <end position="1276"/>
    </location>
</feature>
<dbReference type="CDD" id="cd12148">
    <property type="entry name" value="fungal_TF_MHR"/>
    <property type="match status" value="1"/>
</dbReference>
<feature type="transmembrane region" description="Helical" evidence="20">
    <location>
        <begin position="1515"/>
        <end position="1537"/>
    </location>
</feature>
<dbReference type="InterPro" id="IPR036259">
    <property type="entry name" value="MFS_trans_sf"/>
</dbReference>
<comment type="subcellular location">
    <subcellularLocation>
        <location evidence="1">Membrane</location>
        <topology evidence="1">Multi-pass membrane protein</topology>
    </subcellularLocation>
    <subcellularLocation>
        <location evidence="2">Mitochondrion inner membrane</location>
        <topology evidence="2">Peripheral membrane protein</topology>
        <orientation evidence="2">Matrix side</orientation>
    </subcellularLocation>
</comment>